<gene>
    <name evidence="12" type="ORF">ACHAWO_011984</name>
</gene>
<evidence type="ECO:0000256" key="7">
    <source>
        <dbReference type="ARBA" id="ARBA00023002"/>
    </source>
</evidence>
<evidence type="ECO:0000256" key="2">
    <source>
        <dbReference type="ARBA" id="ARBA00008312"/>
    </source>
</evidence>
<feature type="binding site" evidence="10">
    <location>
        <position position="486"/>
    </location>
    <ligand>
        <name>NADP(+)</name>
        <dbReference type="ChEBI" id="CHEBI:58349"/>
    </ligand>
</feature>
<feature type="binding site" evidence="10">
    <location>
        <begin position="302"/>
        <end position="303"/>
    </location>
    <ligand>
        <name>NADP(+)</name>
        <dbReference type="ChEBI" id="CHEBI:58349"/>
    </ligand>
</feature>
<proteinExistence type="inferred from homology"/>
<dbReference type="PRINTS" id="PR00368">
    <property type="entry name" value="FADPNR"/>
</dbReference>
<sequence length="577" mass="62833">MNNFRSITIRGFRLSSDLVRLESVGAYRWLRSRSHVDSRQIASRSIDGSVAVQHRQNNTSAASNKPRLSAVIVGAGPSGFYTAKYLSLAISKLITANREEETSIQTSSTSSAPFNYSGIDIDIVERLPTPYGLVRYGVAPDHPEVKNVENDFASVAEGHSDEMQCTISYFGNVDVGRDLSLEKLSSLYDIVVLAYGCQADRNLGIPGLELKGVLSAREFVNWYNGHPEFGSIGDVVQRCLWPDGNNGAVSKAQVVVIGNGNVALDCARVLVKGKPGLESTDTPSSVLDVLGQGVKKVTVAGRRGHVQGAFTIKELRELTKLKKEGYNASFQVRQDELDMGMTESSVKELNCASGRPKKRIDALLHDAASLDSSDDGAPKMVELRLLLNPTKIESCNQNADQVSEVVFERTKLQGEPGKQQAVGTGETETIPADLVIVSVGYKGEPLEGMSDSMFDKQSGVIANNHGKVSGDNNIFATGWIKRGPSGIIGTNITDTKDTVASIMKYITSECQNALIESPKGRAGLIDHLNSNGTKTVTWDQYLQIDQVERDPKRLRNNVQPREKILSIKEMLDCLQKK</sequence>
<organism evidence="12 13">
    <name type="scientific">Cyclotella atomus</name>
    <dbReference type="NCBI Taxonomy" id="382360"/>
    <lineage>
        <taxon>Eukaryota</taxon>
        <taxon>Sar</taxon>
        <taxon>Stramenopiles</taxon>
        <taxon>Ochrophyta</taxon>
        <taxon>Bacillariophyta</taxon>
        <taxon>Coscinodiscophyceae</taxon>
        <taxon>Thalassiosirophycidae</taxon>
        <taxon>Stephanodiscales</taxon>
        <taxon>Stephanodiscaceae</taxon>
        <taxon>Cyclotella</taxon>
    </lineage>
</organism>
<reference evidence="12 13" key="1">
    <citation type="submission" date="2024-10" db="EMBL/GenBank/DDBJ databases">
        <title>Updated reference genomes for cyclostephanoid diatoms.</title>
        <authorList>
            <person name="Roberts W.R."/>
            <person name="Alverson A.J."/>
        </authorList>
    </citation>
    <scope>NUCLEOTIDE SEQUENCE [LARGE SCALE GENOMIC DNA]</scope>
    <source>
        <strain evidence="12 13">AJA010-31</strain>
    </source>
</reference>
<feature type="binding site" evidence="10">
    <location>
        <position position="314"/>
    </location>
    <ligand>
        <name>NADP(+)</name>
        <dbReference type="ChEBI" id="CHEBI:58349"/>
    </ligand>
</feature>
<evidence type="ECO:0000256" key="6">
    <source>
        <dbReference type="ARBA" id="ARBA00022857"/>
    </source>
</evidence>
<evidence type="ECO:0000256" key="8">
    <source>
        <dbReference type="ARBA" id="ARBA00048933"/>
    </source>
</evidence>
<comment type="caution">
    <text evidence="12">The sequence shown here is derived from an EMBL/GenBank/DDBJ whole genome shotgun (WGS) entry which is preliminary data.</text>
</comment>
<feature type="binding site" evidence="10">
    <location>
        <begin position="259"/>
        <end position="262"/>
    </location>
    <ligand>
        <name>NADP(+)</name>
        <dbReference type="ChEBI" id="CHEBI:58349"/>
    </ligand>
</feature>
<evidence type="ECO:0000313" key="12">
    <source>
        <dbReference type="EMBL" id="KAL3785239.1"/>
    </source>
</evidence>
<dbReference type="InterPro" id="IPR036188">
    <property type="entry name" value="FAD/NAD-bd_sf"/>
</dbReference>
<keyword evidence="6 10" id="KW-0521">NADP</keyword>
<dbReference type="Gene3D" id="3.50.50.60">
    <property type="entry name" value="FAD/NAD(P)-binding domain"/>
    <property type="match status" value="1"/>
</dbReference>
<dbReference type="GO" id="GO:0016491">
    <property type="term" value="F:oxidoreductase activity"/>
    <property type="evidence" value="ECO:0007669"/>
    <property type="project" value="UniProtKB-KW"/>
</dbReference>
<evidence type="ECO:0000256" key="10">
    <source>
        <dbReference type="PIRSR" id="PIRSR000362-2"/>
    </source>
</evidence>
<evidence type="ECO:0000256" key="9">
    <source>
        <dbReference type="PIRSR" id="PIRSR000362-1"/>
    </source>
</evidence>
<keyword evidence="5 9" id="KW-0274">FAD</keyword>
<name>A0ABD3PBQ6_9STRA</name>
<feature type="binding site" evidence="9">
    <location>
        <position position="133"/>
    </location>
    <ligand>
        <name>FAD</name>
        <dbReference type="ChEBI" id="CHEBI:57692"/>
    </ligand>
</feature>
<dbReference type="EMBL" id="JALLPJ020000700">
    <property type="protein sequence ID" value="KAL3785239.1"/>
    <property type="molecule type" value="Genomic_DNA"/>
</dbReference>
<keyword evidence="13" id="KW-1185">Reference proteome</keyword>
<keyword evidence="7" id="KW-0560">Oxidoreductase</keyword>
<dbReference type="SUPFAM" id="SSF51971">
    <property type="entry name" value="Nucleotide-binding domain"/>
    <property type="match status" value="1"/>
</dbReference>
<evidence type="ECO:0000256" key="5">
    <source>
        <dbReference type="ARBA" id="ARBA00022827"/>
    </source>
</evidence>
<evidence type="ECO:0000256" key="4">
    <source>
        <dbReference type="ARBA" id="ARBA00022630"/>
    </source>
</evidence>
<evidence type="ECO:0000256" key="1">
    <source>
        <dbReference type="ARBA" id="ARBA00001974"/>
    </source>
</evidence>
<dbReference type="AlphaFoldDB" id="A0ABD3PBQ6"/>
<dbReference type="InterPro" id="IPR021163">
    <property type="entry name" value="Ferredox_Rdtase_adrenod"/>
</dbReference>
<feature type="binding site" evidence="9">
    <location>
        <begin position="486"/>
        <end position="488"/>
    </location>
    <ligand>
        <name>FAD</name>
        <dbReference type="ChEBI" id="CHEBI:57692"/>
    </ligand>
</feature>
<protein>
    <recommendedName>
        <fullName evidence="3">adrenodoxin-NADP(+) reductase</fullName>
        <ecNumber evidence="3">1.18.1.6</ecNumber>
    </recommendedName>
</protein>
<dbReference type="Proteomes" id="UP001530400">
    <property type="component" value="Unassembled WGS sequence"/>
</dbReference>
<dbReference type="PANTHER" id="PTHR48467">
    <property type="entry name" value="GLUTAMATE SYNTHASE 1 [NADH], CHLOROPLASTIC-LIKE"/>
    <property type="match status" value="1"/>
</dbReference>
<feature type="binding site" evidence="9">
    <location>
        <position position="175"/>
    </location>
    <ligand>
        <name>FAD</name>
        <dbReference type="ChEBI" id="CHEBI:57692"/>
    </ligand>
</feature>
<feature type="domain" description="FAD/NAD(P)-binding" evidence="11">
    <location>
        <begin position="70"/>
        <end position="272"/>
    </location>
</feature>
<evidence type="ECO:0000256" key="3">
    <source>
        <dbReference type="ARBA" id="ARBA00013219"/>
    </source>
</evidence>
<comment type="similarity">
    <text evidence="2">Belongs to the ferredoxin--NADP reductase type 1 family.</text>
</comment>
<dbReference type="InterPro" id="IPR055275">
    <property type="entry name" value="Ferredox_Rdtase"/>
</dbReference>
<dbReference type="PIRSF" id="PIRSF000362">
    <property type="entry name" value="FNR"/>
    <property type="match status" value="1"/>
</dbReference>
<dbReference type="InterPro" id="IPR023753">
    <property type="entry name" value="FAD/NAD-binding_dom"/>
</dbReference>
<dbReference type="EC" id="1.18.1.6" evidence="3"/>
<dbReference type="Gene3D" id="3.40.50.720">
    <property type="entry name" value="NAD(P)-binding Rossmann-like Domain"/>
    <property type="match status" value="1"/>
</dbReference>
<evidence type="ECO:0000259" key="11">
    <source>
        <dbReference type="Pfam" id="PF07992"/>
    </source>
</evidence>
<dbReference type="Pfam" id="PF07992">
    <property type="entry name" value="Pyr_redox_2"/>
    <property type="match status" value="1"/>
</dbReference>
<feature type="binding site" evidence="9">
    <location>
        <position position="125"/>
    </location>
    <ligand>
        <name>FAD</name>
        <dbReference type="ChEBI" id="CHEBI:57692"/>
    </ligand>
</feature>
<feature type="binding site" evidence="9">
    <location>
        <position position="479"/>
    </location>
    <ligand>
        <name>FAD</name>
        <dbReference type="ChEBI" id="CHEBI:57692"/>
    </ligand>
</feature>
<accession>A0ABD3PBQ6</accession>
<dbReference type="PANTHER" id="PTHR48467:SF1">
    <property type="entry name" value="GLUTAMATE SYNTHASE 1 [NADH], CHLOROPLASTIC-LIKE"/>
    <property type="match status" value="1"/>
</dbReference>
<comment type="catalytic activity">
    <reaction evidence="8">
        <text>2 reduced [adrenodoxin] + NADP(+) + H(+) = 2 oxidized [adrenodoxin] + NADPH</text>
        <dbReference type="Rhea" id="RHEA:42312"/>
        <dbReference type="Rhea" id="RHEA-COMP:9998"/>
        <dbReference type="Rhea" id="RHEA-COMP:9999"/>
        <dbReference type="ChEBI" id="CHEBI:15378"/>
        <dbReference type="ChEBI" id="CHEBI:33737"/>
        <dbReference type="ChEBI" id="CHEBI:33738"/>
        <dbReference type="ChEBI" id="CHEBI:57783"/>
        <dbReference type="ChEBI" id="CHEBI:58349"/>
        <dbReference type="EC" id="1.18.1.6"/>
    </reaction>
</comment>
<feature type="binding site" evidence="9">
    <location>
        <position position="78"/>
    </location>
    <ligand>
        <name>FAD</name>
        <dbReference type="ChEBI" id="CHEBI:57692"/>
    </ligand>
</feature>
<evidence type="ECO:0000313" key="13">
    <source>
        <dbReference type="Proteomes" id="UP001530400"/>
    </source>
</evidence>
<comment type="cofactor">
    <cofactor evidence="1 9">
        <name>FAD</name>
        <dbReference type="ChEBI" id="CHEBI:57692"/>
    </cofactor>
</comment>
<keyword evidence="4" id="KW-0285">Flavoprotein</keyword>